<dbReference type="EMBL" id="VLLF01000009">
    <property type="protein sequence ID" value="TWI82289.1"/>
    <property type="molecule type" value="Genomic_DNA"/>
</dbReference>
<evidence type="ECO:0008006" key="4">
    <source>
        <dbReference type="Google" id="ProtNLM"/>
    </source>
</evidence>
<dbReference type="Pfam" id="PF04325">
    <property type="entry name" value="DUF465"/>
    <property type="match status" value="1"/>
</dbReference>
<sequence>MSDEDENALRRELAQLRQEHRDLDVAVEALGATANSDALQLQRLKKRKLMIKDRIAQLEDKLFPDIIA</sequence>
<proteinExistence type="predicted"/>
<dbReference type="OrthoDB" id="7869924at2"/>
<evidence type="ECO:0000313" key="2">
    <source>
        <dbReference type="EMBL" id="TWI82289.1"/>
    </source>
</evidence>
<dbReference type="InterPro" id="IPR038444">
    <property type="entry name" value="DUF465_sf"/>
</dbReference>
<organism evidence="2 3">
    <name type="scientific">Roseibium hamelinense</name>
    <dbReference type="NCBI Taxonomy" id="150831"/>
    <lineage>
        <taxon>Bacteria</taxon>
        <taxon>Pseudomonadati</taxon>
        <taxon>Pseudomonadota</taxon>
        <taxon>Alphaproteobacteria</taxon>
        <taxon>Hyphomicrobiales</taxon>
        <taxon>Stappiaceae</taxon>
        <taxon>Roseibium</taxon>
    </lineage>
</organism>
<evidence type="ECO:0000256" key="1">
    <source>
        <dbReference type="SAM" id="Coils"/>
    </source>
</evidence>
<dbReference type="AlphaFoldDB" id="A0A562SLT5"/>
<dbReference type="Proteomes" id="UP000320593">
    <property type="component" value="Unassembled WGS sequence"/>
</dbReference>
<evidence type="ECO:0000313" key="3">
    <source>
        <dbReference type="Proteomes" id="UP000320593"/>
    </source>
</evidence>
<comment type="caution">
    <text evidence="2">The sequence shown here is derived from an EMBL/GenBank/DDBJ whole genome shotgun (WGS) entry which is preliminary data.</text>
</comment>
<dbReference type="InterPro" id="IPR007420">
    <property type="entry name" value="DUF465"/>
</dbReference>
<gene>
    <name evidence="2" type="ORF">JM93_03639</name>
</gene>
<dbReference type="RefSeq" id="WP_145346125.1">
    <property type="nucleotide sequence ID" value="NZ_SMLY01000084.1"/>
</dbReference>
<name>A0A562SLT5_9HYPH</name>
<keyword evidence="3" id="KW-1185">Reference proteome</keyword>
<protein>
    <recommendedName>
        <fullName evidence="4">DUF465 domain-containing protein</fullName>
    </recommendedName>
</protein>
<dbReference type="Gene3D" id="6.10.280.50">
    <property type="match status" value="1"/>
</dbReference>
<accession>A0A562SLT5</accession>
<keyword evidence="1" id="KW-0175">Coiled coil</keyword>
<feature type="coiled-coil region" evidence="1">
    <location>
        <begin position="6"/>
        <end position="61"/>
    </location>
</feature>
<reference evidence="2 3" key="1">
    <citation type="submission" date="2019-07" db="EMBL/GenBank/DDBJ databases">
        <title>Genomic Encyclopedia of Archaeal and Bacterial Type Strains, Phase II (KMG-II): from individual species to whole genera.</title>
        <authorList>
            <person name="Goeker M."/>
        </authorList>
    </citation>
    <scope>NUCLEOTIDE SEQUENCE [LARGE SCALE GENOMIC DNA]</scope>
    <source>
        <strain evidence="2 3">ATCC BAA-252</strain>
    </source>
</reference>